<dbReference type="GO" id="GO:0045259">
    <property type="term" value="C:proton-transporting ATP synthase complex"/>
    <property type="evidence" value="ECO:0007669"/>
    <property type="project" value="InterPro"/>
</dbReference>
<dbReference type="AlphaFoldDB" id="A0A0B1SVG0"/>
<dbReference type="InterPro" id="IPR006721">
    <property type="entry name" value="ATP_synth_F1_esu_mt"/>
</dbReference>
<evidence type="ECO:0000313" key="3">
    <source>
        <dbReference type="EMBL" id="KHJ88954.1"/>
    </source>
</evidence>
<dbReference type="EMBL" id="KN554939">
    <property type="protein sequence ID" value="KHJ88954.1"/>
    <property type="molecule type" value="Genomic_DNA"/>
</dbReference>
<dbReference type="InterPro" id="IPR036742">
    <property type="entry name" value="ATP_synth_F1_esu_sf_mt"/>
</dbReference>
<dbReference type="CDD" id="cd12153">
    <property type="entry name" value="F1-ATPase_epsilon"/>
    <property type="match status" value="1"/>
</dbReference>
<dbReference type="PANTHER" id="PTHR12448">
    <property type="entry name" value="ATP SYNTHASE EPSILON CHAIN, MITOCHONDRIAL"/>
    <property type="match status" value="1"/>
</dbReference>
<dbReference type="GO" id="GO:0046933">
    <property type="term" value="F:proton-transporting ATP synthase activity, rotational mechanism"/>
    <property type="evidence" value="ECO:0007669"/>
    <property type="project" value="InterPro"/>
</dbReference>
<comment type="similarity">
    <text evidence="1">Belongs to the eukaryotic ATPase epsilon family.</text>
</comment>
<feature type="compositionally biased region" description="Polar residues" evidence="2">
    <location>
        <begin position="54"/>
        <end position="68"/>
    </location>
</feature>
<dbReference type="Proteomes" id="UP000053660">
    <property type="component" value="Unassembled WGS sequence"/>
</dbReference>
<gene>
    <name evidence="3" type="ORF">OESDEN_11240</name>
</gene>
<dbReference type="OrthoDB" id="269124at2759"/>
<accession>A0A0B1SVG0</accession>
<feature type="region of interest" description="Disordered" evidence="2">
    <location>
        <begin position="36"/>
        <end position="68"/>
    </location>
</feature>
<proteinExistence type="inferred from homology"/>
<dbReference type="SUPFAM" id="SSF48690">
    <property type="entry name" value="Epsilon subunit of mitochondrial F1F0-ATP synthase"/>
    <property type="match status" value="1"/>
</dbReference>
<keyword evidence="4" id="KW-1185">Reference proteome</keyword>
<evidence type="ECO:0000256" key="1">
    <source>
        <dbReference type="ARBA" id="ARBA00009502"/>
    </source>
</evidence>
<name>A0A0B1SVG0_OESDE</name>
<dbReference type="GO" id="GO:0042776">
    <property type="term" value="P:proton motive force-driven mitochondrial ATP synthesis"/>
    <property type="evidence" value="ECO:0007669"/>
    <property type="project" value="TreeGrafter"/>
</dbReference>
<dbReference type="GO" id="GO:0005743">
    <property type="term" value="C:mitochondrial inner membrane"/>
    <property type="evidence" value="ECO:0007669"/>
    <property type="project" value="InterPro"/>
</dbReference>
<organism evidence="3 4">
    <name type="scientific">Oesophagostomum dentatum</name>
    <name type="common">Nodular worm</name>
    <dbReference type="NCBI Taxonomy" id="61180"/>
    <lineage>
        <taxon>Eukaryota</taxon>
        <taxon>Metazoa</taxon>
        <taxon>Ecdysozoa</taxon>
        <taxon>Nematoda</taxon>
        <taxon>Chromadorea</taxon>
        <taxon>Rhabditida</taxon>
        <taxon>Rhabditina</taxon>
        <taxon>Rhabditomorpha</taxon>
        <taxon>Strongyloidea</taxon>
        <taxon>Strongylidae</taxon>
        <taxon>Oesophagostomum</taxon>
    </lineage>
</organism>
<dbReference type="Gene3D" id="1.10.1620.20">
    <property type="entry name" value="ATP synthase, F1 complex, epsilon subunit superfamily, mitochondrial"/>
    <property type="match status" value="1"/>
</dbReference>
<reference evidence="3 4" key="1">
    <citation type="submission" date="2014-03" db="EMBL/GenBank/DDBJ databases">
        <title>Draft genome of the hookworm Oesophagostomum dentatum.</title>
        <authorList>
            <person name="Mitreva M."/>
        </authorList>
    </citation>
    <scope>NUCLEOTIDE SEQUENCE [LARGE SCALE GENOMIC DNA]</scope>
    <source>
        <strain evidence="3 4">OD-Hann</strain>
    </source>
</reference>
<evidence type="ECO:0000313" key="4">
    <source>
        <dbReference type="Proteomes" id="UP000053660"/>
    </source>
</evidence>
<dbReference type="PANTHER" id="PTHR12448:SF0">
    <property type="entry name" value="ATP SYNTHASE SUBUNIT EPSILON, MITOCHONDRIAL"/>
    <property type="match status" value="1"/>
</dbReference>
<dbReference type="Pfam" id="PF04627">
    <property type="entry name" value="ATP-synt_Eps"/>
    <property type="match status" value="1"/>
</dbReference>
<protein>
    <submittedName>
        <fullName evidence="3">Uncharacterized protein</fullName>
    </submittedName>
</protein>
<evidence type="ECO:0000256" key="2">
    <source>
        <dbReference type="SAM" id="MobiDB-lite"/>
    </source>
</evidence>
<sequence>MVLWRAAGITYVRYSQIAAQITRKCSKSAQAMEAHLRGRRHGPSLKTVVWANGKPTNGDSQPNVGAKK</sequence>